<dbReference type="AlphaFoldDB" id="A0A7W5B1S3"/>
<dbReference type="InterPro" id="IPR036582">
    <property type="entry name" value="Mao_N_sf"/>
</dbReference>
<reference evidence="3 4" key="1">
    <citation type="submission" date="2020-08" db="EMBL/GenBank/DDBJ databases">
        <title>Genomic Encyclopedia of Type Strains, Phase III (KMG-III): the genomes of soil and plant-associated and newly described type strains.</title>
        <authorList>
            <person name="Whitman W."/>
        </authorList>
    </citation>
    <scope>NUCLEOTIDE SEQUENCE [LARGE SCALE GENOMIC DNA]</scope>
    <source>
        <strain evidence="3 4">CECT 5862</strain>
    </source>
</reference>
<dbReference type="InterPro" id="IPR012854">
    <property type="entry name" value="Cu_amine_oxidase-like_N"/>
</dbReference>
<organism evidence="3 4">
    <name type="scientific">Paenibacillus phyllosphaerae</name>
    <dbReference type="NCBI Taxonomy" id="274593"/>
    <lineage>
        <taxon>Bacteria</taxon>
        <taxon>Bacillati</taxon>
        <taxon>Bacillota</taxon>
        <taxon>Bacilli</taxon>
        <taxon>Bacillales</taxon>
        <taxon>Paenibacillaceae</taxon>
        <taxon>Paenibacillus</taxon>
    </lineage>
</organism>
<dbReference type="SUPFAM" id="SSF55383">
    <property type="entry name" value="Copper amine oxidase, domain N"/>
    <property type="match status" value="1"/>
</dbReference>
<proteinExistence type="predicted"/>
<evidence type="ECO:0000259" key="2">
    <source>
        <dbReference type="Pfam" id="PF07833"/>
    </source>
</evidence>
<evidence type="ECO:0000313" key="4">
    <source>
        <dbReference type="Proteomes" id="UP000570361"/>
    </source>
</evidence>
<dbReference type="Gene3D" id="3.30.457.10">
    <property type="entry name" value="Copper amine oxidase-like, N-terminal domain"/>
    <property type="match status" value="1"/>
</dbReference>
<dbReference type="SUPFAM" id="SSF54427">
    <property type="entry name" value="NTF2-like"/>
    <property type="match status" value="1"/>
</dbReference>
<comment type="caution">
    <text evidence="3">The sequence shown here is derived from an EMBL/GenBank/DDBJ whole genome shotgun (WGS) entry which is preliminary data.</text>
</comment>
<dbReference type="Gene3D" id="3.10.450.50">
    <property type="match status" value="1"/>
</dbReference>
<sequence length="405" mass="46163">MRAKLTSLLLSLCLVFTLTDITAAAAAEKPIQLIVNGKRIEGANPILRSGVMYAPYRLLFEAVGFKVGYDAQTKVMSGTLGESKLSFSAGSYLLEFDGKLHYLDGPIPVINGQTYLPVRTVGELAGYSVYYDKPSSTLRMTYYGLGQEGAIQALMTNYYGSFSPKYLTSDNMELAYYNLSYDYEANQRVSEVPTRQFKADITKRKWMSFDEAVIWVTYTNITDVLEVESKCTLHIRKENGQWKIARTNWYFYQTELPANADQLAATILTNQKDKQQAVLDDLHAYYEALNTEDYERVLEYTSPKLIQEWNDEVVGDMTWEEMHEGLFDLTETRYKLSGERVLFLGEKEAVIHATMDWSDTTEGIAEGDYVFDVLITLDYSNGHWTYYEDISLDDDYDDSGIFATQ</sequence>
<name>A0A7W5B1S3_9BACL</name>
<dbReference type="Proteomes" id="UP000570361">
    <property type="component" value="Unassembled WGS sequence"/>
</dbReference>
<dbReference type="Pfam" id="PF07833">
    <property type="entry name" value="Cu_amine_oxidN1"/>
    <property type="match status" value="1"/>
</dbReference>
<protein>
    <submittedName>
        <fullName evidence="3">Ketosteroid isomerase-like protein</fullName>
    </submittedName>
</protein>
<accession>A0A7W5B1S3</accession>
<feature type="signal peptide" evidence="1">
    <location>
        <begin position="1"/>
        <end position="26"/>
    </location>
</feature>
<evidence type="ECO:0000313" key="3">
    <source>
        <dbReference type="EMBL" id="MBB3112864.1"/>
    </source>
</evidence>
<dbReference type="GO" id="GO:0016853">
    <property type="term" value="F:isomerase activity"/>
    <property type="evidence" value="ECO:0007669"/>
    <property type="project" value="UniProtKB-KW"/>
</dbReference>
<keyword evidence="1" id="KW-0732">Signal</keyword>
<keyword evidence="4" id="KW-1185">Reference proteome</keyword>
<feature type="chain" id="PRO_5031183984" evidence="1">
    <location>
        <begin position="27"/>
        <end position="405"/>
    </location>
</feature>
<dbReference type="InterPro" id="IPR032710">
    <property type="entry name" value="NTF2-like_dom_sf"/>
</dbReference>
<evidence type="ECO:0000256" key="1">
    <source>
        <dbReference type="SAM" id="SignalP"/>
    </source>
</evidence>
<dbReference type="RefSeq" id="WP_183602980.1">
    <property type="nucleotide sequence ID" value="NZ_JACHXK010000015.1"/>
</dbReference>
<dbReference type="EMBL" id="JACHXK010000015">
    <property type="protein sequence ID" value="MBB3112864.1"/>
    <property type="molecule type" value="Genomic_DNA"/>
</dbReference>
<keyword evidence="3" id="KW-0413">Isomerase</keyword>
<gene>
    <name evidence="3" type="ORF">FHS18_004966</name>
</gene>
<feature type="domain" description="Copper amine oxidase-like N-terminal" evidence="2">
    <location>
        <begin position="35"/>
        <end position="137"/>
    </location>
</feature>